<proteinExistence type="predicted"/>
<dbReference type="EMBL" id="SOYS01000006">
    <property type="protein sequence ID" value="NIY48704.1"/>
    <property type="molecule type" value="Genomic_DNA"/>
</dbReference>
<evidence type="ECO:0000256" key="1">
    <source>
        <dbReference type="SAM" id="MobiDB-lite"/>
    </source>
</evidence>
<dbReference type="RefSeq" id="WP_167612784.1">
    <property type="nucleotide sequence ID" value="NZ_SOYS01000006.1"/>
</dbReference>
<feature type="region of interest" description="Disordered" evidence="1">
    <location>
        <begin position="1"/>
        <end position="33"/>
    </location>
</feature>
<organism evidence="2 3">
    <name type="scientific">Cedecea colo</name>
    <dbReference type="NCBI Taxonomy" id="2552946"/>
    <lineage>
        <taxon>Bacteria</taxon>
        <taxon>Pseudomonadati</taxon>
        <taxon>Pseudomonadota</taxon>
        <taxon>Gammaproteobacteria</taxon>
        <taxon>Enterobacterales</taxon>
        <taxon>Enterobacteriaceae</taxon>
        <taxon>Cedecea</taxon>
    </lineage>
</organism>
<keyword evidence="3" id="KW-1185">Reference proteome</keyword>
<name>A0ABX0VPX6_9ENTR</name>
<sequence>MRYQYREMATAGREGRSGYRGRGGRHGQRTGRGGALLNGFDRLHLVILGLLAQKEQSQEDLESSLRAALPAMAGISTPIISGCLQNLLQQGLINRMDEAQVQSKFSASPAGQDWVVNNQHKLARYQQMYGTTSLPTALTGIGSIRKAMDKLKMALWTKRQQVTLSESQAQEIAAAIEKVAEEIGK</sequence>
<dbReference type="Proteomes" id="UP000697927">
    <property type="component" value="Unassembled WGS sequence"/>
</dbReference>
<dbReference type="SUPFAM" id="SSF46785">
    <property type="entry name" value="Winged helix' DNA-binding domain"/>
    <property type="match status" value="1"/>
</dbReference>
<gene>
    <name evidence="2" type="ORF">E2L00_14615</name>
</gene>
<accession>A0ABX0VPX6</accession>
<reference evidence="2 3" key="1">
    <citation type="journal article" date="2020" name="Microorganisms">
        <title>Polyphasic Characterisation of Cedecea colo sp. nov., a New Enteric Bacterium Isolated from the Koala Hindgut.</title>
        <authorList>
            <person name="Boath J.M."/>
            <person name="Dakhal S."/>
            <person name="Van T.T.H."/>
            <person name="Moore R.J."/>
            <person name="Dekiwadia C."/>
            <person name="Macreadie I.G."/>
        </authorList>
    </citation>
    <scope>NUCLEOTIDE SEQUENCE [LARGE SCALE GENOMIC DNA]</scope>
    <source>
        <strain evidence="2 3">ZA</strain>
    </source>
</reference>
<evidence type="ECO:0000313" key="3">
    <source>
        <dbReference type="Proteomes" id="UP000697927"/>
    </source>
</evidence>
<evidence type="ECO:0000313" key="2">
    <source>
        <dbReference type="EMBL" id="NIY48704.1"/>
    </source>
</evidence>
<comment type="caution">
    <text evidence="2">The sequence shown here is derived from an EMBL/GenBank/DDBJ whole genome shotgun (WGS) entry which is preliminary data.</text>
</comment>
<protein>
    <submittedName>
        <fullName evidence="2">Uncharacterized protein</fullName>
    </submittedName>
</protein>
<dbReference type="InterPro" id="IPR036390">
    <property type="entry name" value="WH_DNA-bd_sf"/>
</dbReference>